<dbReference type="Pfam" id="PF02230">
    <property type="entry name" value="Abhydrolase_2"/>
    <property type="match status" value="1"/>
</dbReference>
<dbReference type="EMBL" id="JH598649">
    <property type="status" value="NOT_ANNOTATED_CDS"/>
    <property type="molecule type" value="Genomic_DNA"/>
</dbReference>
<feature type="domain" description="Phospholipase/carboxylesterase/thioesterase" evidence="2">
    <location>
        <begin position="157"/>
        <end position="234"/>
    </location>
</feature>
<dbReference type="GO" id="GO:0005737">
    <property type="term" value="C:cytoplasm"/>
    <property type="evidence" value="ECO:0007669"/>
    <property type="project" value="TreeGrafter"/>
</dbReference>
<dbReference type="InterPro" id="IPR050565">
    <property type="entry name" value="LYPA1-2/EST-like"/>
</dbReference>
<dbReference type="PANTHER" id="PTHR10655">
    <property type="entry name" value="LYSOPHOSPHOLIPASE-RELATED"/>
    <property type="match status" value="1"/>
</dbReference>
<keyword evidence="4" id="KW-1185">Reference proteome</keyword>
<evidence type="ECO:0000259" key="2">
    <source>
        <dbReference type="Pfam" id="PF02230"/>
    </source>
</evidence>
<dbReference type="VEuPathDB" id="FungiDB:HpaG809049"/>
<protein>
    <recommendedName>
        <fullName evidence="2">Phospholipase/carboxylesterase/thioesterase domain-containing protein</fullName>
    </recommendedName>
</protein>
<dbReference type="GO" id="GO:0052689">
    <property type="term" value="F:carboxylic ester hydrolase activity"/>
    <property type="evidence" value="ECO:0007669"/>
    <property type="project" value="TreeGrafter"/>
</dbReference>
<dbReference type="InterPro" id="IPR029058">
    <property type="entry name" value="AB_hydrolase_fold"/>
</dbReference>
<dbReference type="InParanoid" id="M4BRK9"/>
<comment type="similarity">
    <text evidence="1">Belongs to the AB hydrolase superfamily. AB hydrolase 2 family.</text>
</comment>
<reference evidence="3" key="2">
    <citation type="submission" date="2015-06" db="UniProtKB">
        <authorList>
            <consortium name="EnsemblProtists"/>
        </authorList>
    </citation>
    <scope>IDENTIFICATION</scope>
    <source>
        <strain evidence="3">Emoy2</strain>
    </source>
</reference>
<dbReference type="eggNOG" id="KOG2112">
    <property type="taxonomic scope" value="Eukaryota"/>
</dbReference>
<dbReference type="InterPro" id="IPR003140">
    <property type="entry name" value="PLipase/COase/thioEstase"/>
</dbReference>
<dbReference type="GO" id="GO:0008474">
    <property type="term" value="F:palmitoyl-(protein) hydrolase activity"/>
    <property type="evidence" value="ECO:0007669"/>
    <property type="project" value="TreeGrafter"/>
</dbReference>
<dbReference type="OMA" id="VMQFFAR"/>
<dbReference type="SUPFAM" id="SSF53474">
    <property type="entry name" value="alpha/beta-Hydrolases"/>
    <property type="match status" value="1"/>
</dbReference>
<reference evidence="4" key="1">
    <citation type="journal article" date="2010" name="Science">
        <title>Signatures of adaptation to obligate biotrophy in the Hyaloperonospora arabidopsidis genome.</title>
        <authorList>
            <person name="Baxter L."/>
            <person name="Tripathy S."/>
            <person name="Ishaque N."/>
            <person name="Boot N."/>
            <person name="Cabral A."/>
            <person name="Kemen E."/>
            <person name="Thines M."/>
            <person name="Ah-Fong A."/>
            <person name="Anderson R."/>
            <person name="Badejoko W."/>
            <person name="Bittner-Eddy P."/>
            <person name="Boore J.L."/>
            <person name="Chibucos M.C."/>
            <person name="Coates M."/>
            <person name="Dehal P."/>
            <person name="Delehaunty K."/>
            <person name="Dong S."/>
            <person name="Downton P."/>
            <person name="Dumas B."/>
            <person name="Fabro G."/>
            <person name="Fronick C."/>
            <person name="Fuerstenberg S.I."/>
            <person name="Fulton L."/>
            <person name="Gaulin E."/>
            <person name="Govers F."/>
            <person name="Hughes L."/>
            <person name="Humphray S."/>
            <person name="Jiang R.H."/>
            <person name="Judelson H."/>
            <person name="Kamoun S."/>
            <person name="Kyung K."/>
            <person name="Meijer H."/>
            <person name="Minx P."/>
            <person name="Morris P."/>
            <person name="Nelson J."/>
            <person name="Phuntumart V."/>
            <person name="Qutob D."/>
            <person name="Rehmany A."/>
            <person name="Rougon-Cardoso A."/>
            <person name="Ryden P."/>
            <person name="Torto-Alalibo T."/>
            <person name="Studholme D."/>
            <person name="Wang Y."/>
            <person name="Win J."/>
            <person name="Wood J."/>
            <person name="Clifton S.W."/>
            <person name="Rogers J."/>
            <person name="Van den Ackerveken G."/>
            <person name="Jones J.D."/>
            <person name="McDowell J.M."/>
            <person name="Beynon J."/>
            <person name="Tyler B.M."/>
        </authorList>
    </citation>
    <scope>NUCLEOTIDE SEQUENCE [LARGE SCALE GENOMIC DNA]</scope>
    <source>
        <strain evidence="4">Emoy2</strain>
    </source>
</reference>
<dbReference type="AlphaFoldDB" id="M4BRK9"/>
<evidence type="ECO:0000256" key="1">
    <source>
        <dbReference type="ARBA" id="ARBA00006499"/>
    </source>
</evidence>
<dbReference type="STRING" id="559515.M4BRK9"/>
<dbReference type="Proteomes" id="UP000011713">
    <property type="component" value="Unassembled WGS sequence"/>
</dbReference>
<evidence type="ECO:0000313" key="4">
    <source>
        <dbReference type="Proteomes" id="UP000011713"/>
    </source>
</evidence>
<name>M4BRK9_HYAAE</name>
<dbReference type="HOGENOM" id="CLU_062889_1_0_1"/>
<accession>M4BRK9</accession>
<evidence type="ECO:0000313" key="3">
    <source>
        <dbReference type="EnsemblProtists" id="HpaP809049"/>
    </source>
</evidence>
<dbReference type="Gene3D" id="3.40.50.1820">
    <property type="entry name" value="alpha/beta hydrolase"/>
    <property type="match status" value="1"/>
</dbReference>
<organism evidence="3 4">
    <name type="scientific">Hyaloperonospora arabidopsidis (strain Emoy2)</name>
    <name type="common">Downy mildew agent</name>
    <name type="synonym">Peronospora arabidopsidis</name>
    <dbReference type="NCBI Taxonomy" id="559515"/>
    <lineage>
        <taxon>Eukaryota</taxon>
        <taxon>Sar</taxon>
        <taxon>Stramenopiles</taxon>
        <taxon>Oomycota</taxon>
        <taxon>Peronosporomycetes</taxon>
        <taxon>Peronosporales</taxon>
        <taxon>Peronosporaceae</taxon>
        <taxon>Hyaloperonospora</taxon>
    </lineage>
</organism>
<dbReference type="PANTHER" id="PTHR10655:SF70">
    <property type="entry name" value="PHOSPHOLIPASE_CARBOXYLESTERASE_THIOESTERASE DOMAIN-CONTAINING PROTEIN"/>
    <property type="match status" value="1"/>
</dbReference>
<sequence length="299" mass="33114">MDTVVEHVHEAARLMLVRGPNGRTRWIVPHYPLDTSDSLTTPVNLHPKTTVPCRGGRLDLDASCFPDRRTCFRLVQPKGAPAGQNLLLFLHGCGDSHDQFARLGEQMALPQTDDFDETGSVIPPDIPHERRSQSLQAARDYVWSFLCVLHDRYAWDYSRLFLFAYSQGACVAFHLAMTLPCDVRLGGIVLVSGGAIAGSHSTCSDAQGGAVATPMLQITGAADSIYPAALAQRSCREFECKHSHAAAVELFTSLVRPRKGHAMIDSQEDMRHVMLFFSKHLYLRNISLENRSDVVEIQT</sequence>
<dbReference type="EnsemblProtists" id="HpaT809049">
    <property type="protein sequence ID" value="HpaP809049"/>
    <property type="gene ID" value="HpaG809049"/>
</dbReference>
<proteinExistence type="inferred from homology"/>